<organism evidence="12 13">
    <name type="scientific">Lottia gigantea</name>
    <name type="common">Giant owl limpet</name>
    <dbReference type="NCBI Taxonomy" id="225164"/>
    <lineage>
        <taxon>Eukaryota</taxon>
        <taxon>Metazoa</taxon>
        <taxon>Spiralia</taxon>
        <taxon>Lophotrochozoa</taxon>
        <taxon>Mollusca</taxon>
        <taxon>Gastropoda</taxon>
        <taxon>Patellogastropoda</taxon>
        <taxon>Lottioidea</taxon>
        <taxon>Lottiidae</taxon>
        <taxon>Lottia</taxon>
    </lineage>
</organism>
<dbReference type="InterPro" id="IPR006145">
    <property type="entry name" value="PsdUridine_synth_RsuA/RluA"/>
</dbReference>
<dbReference type="CDD" id="cd02869">
    <property type="entry name" value="PseudoU_synth_RluA_like"/>
    <property type="match status" value="1"/>
</dbReference>
<keyword evidence="13" id="KW-1185">Reference proteome</keyword>
<dbReference type="InterPro" id="IPR050188">
    <property type="entry name" value="RluA_PseudoU_synthase"/>
</dbReference>
<accession>V4AUI7</accession>
<dbReference type="EMBL" id="KB200592">
    <property type="protein sequence ID" value="ESP00978.1"/>
    <property type="molecule type" value="Genomic_DNA"/>
</dbReference>
<evidence type="ECO:0000313" key="13">
    <source>
        <dbReference type="Proteomes" id="UP000030746"/>
    </source>
</evidence>
<evidence type="ECO:0000256" key="1">
    <source>
        <dbReference type="ARBA" id="ARBA00001166"/>
    </source>
</evidence>
<dbReference type="OrthoDB" id="418349at2759"/>
<dbReference type="Pfam" id="PF00849">
    <property type="entry name" value="PseudoU_synth_2"/>
    <property type="match status" value="1"/>
</dbReference>
<proteinExistence type="inferred from homology"/>
<evidence type="ECO:0000256" key="7">
    <source>
        <dbReference type="ARBA" id="ARBA00023235"/>
    </source>
</evidence>
<dbReference type="SUPFAM" id="SSF55120">
    <property type="entry name" value="Pseudouridine synthase"/>
    <property type="match status" value="1"/>
</dbReference>
<dbReference type="PROSITE" id="PS01129">
    <property type="entry name" value="PSI_RLU"/>
    <property type="match status" value="1"/>
</dbReference>
<dbReference type="GO" id="GO:0005739">
    <property type="term" value="C:mitochondrion"/>
    <property type="evidence" value="ECO:0007669"/>
    <property type="project" value="UniProtKB-SubCell"/>
</dbReference>
<evidence type="ECO:0000256" key="4">
    <source>
        <dbReference type="ARBA" id="ARBA00010876"/>
    </source>
</evidence>
<dbReference type="HOGENOM" id="CLU_016902_2_1_1"/>
<dbReference type="Gene3D" id="3.30.2350.10">
    <property type="entry name" value="Pseudouridine synthase"/>
    <property type="match status" value="1"/>
</dbReference>
<dbReference type="InterPro" id="IPR020103">
    <property type="entry name" value="PsdUridine_synth_cat_dom_sf"/>
</dbReference>
<protein>
    <recommendedName>
        <fullName evidence="9">Pseudouridylate synthase RPUSD4, mitochondrial</fullName>
    </recommendedName>
    <alternativeName>
        <fullName evidence="10">RNA pseudouridylate synthase domain-containing protein 4</fullName>
    </alternativeName>
</protein>
<dbReference type="GO" id="GO:0001522">
    <property type="term" value="P:pseudouridine synthesis"/>
    <property type="evidence" value="ECO:0007669"/>
    <property type="project" value="InterPro"/>
</dbReference>
<evidence type="ECO:0000256" key="6">
    <source>
        <dbReference type="ARBA" id="ARBA00023128"/>
    </source>
</evidence>
<dbReference type="PANTHER" id="PTHR21600:SF83">
    <property type="entry name" value="PSEUDOURIDYLATE SYNTHASE RPUSD4, MITOCHONDRIAL"/>
    <property type="match status" value="1"/>
</dbReference>
<evidence type="ECO:0000256" key="9">
    <source>
        <dbReference type="ARBA" id="ARBA00039953"/>
    </source>
</evidence>
<comment type="subcellular location">
    <subcellularLocation>
        <location evidence="3">Mitochondrion</location>
    </subcellularLocation>
</comment>
<dbReference type="FunFam" id="3.30.2350.10:FF:000015">
    <property type="entry name" value="Mitochondrial RNA pseudouridine synthase RPUSD4"/>
    <property type="match status" value="1"/>
</dbReference>
<evidence type="ECO:0000313" key="12">
    <source>
        <dbReference type="EMBL" id="ESP00978.1"/>
    </source>
</evidence>
<gene>
    <name evidence="12" type="ORF">LOTGIDRAFT_140139</name>
</gene>
<dbReference type="PANTHER" id="PTHR21600">
    <property type="entry name" value="MITOCHONDRIAL RNA PSEUDOURIDINE SYNTHASE"/>
    <property type="match status" value="1"/>
</dbReference>
<evidence type="ECO:0000256" key="10">
    <source>
        <dbReference type="ARBA" id="ARBA00041563"/>
    </source>
</evidence>
<comment type="catalytic activity">
    <reaction evidence="8">
        <text>a uridine in tRNA = a pseudouridine in tRNA</text>
        <dbReference type="Rhea" id="RHEA:54572"/>
        <dbReference type="Rhea" id="RHEA-COMP:13339"/>
        <dbReference type="Rhea" id="RHEA-COMP:13934"/>
        <dbReference type="ChEBI" id="CHEBI:65314"/>
        <dbReference type="ChEBI" id="CHEBI:65315"/>
    </reaction>
</comment>
<dbReference type="Proteomes" id="UP000030746">
    <property type="component" value="Unassembled WGS sequence"/>
</dbReference>
<dbReference type="STRING" id="225164.V4AUI7"/>
<dbReference type="GO" id="GO:0003723">
    <property type="term" value="F:RNA binding"/>
    <property type="evidence" value="ECO:0007669"/>
    <property type="project" value="InterPro"/>
</dbReference>
<dbReference type="CTD" id="20234279"/>
<comment type="catalytic activity">
    <reaction evidence="2">
        <text>uridine in 5S rRNA = pseudouridine in 5S rRNA</text>
        <dbReference type="Rhea" id="RHEA:47036"/>
        <dbReference type="Rhea" id="RHEA-COMP:11730"/>
        <dbReference type="Rhea" id="RHEA-COMP:11731"/>
        <dbReference type="ChEBI" id="CHEBI:65314"/>
        <dbReference type="ChEBI" id="CHEBI:65315"/>
    </reaction>
</comment>
<keyword evidence="7" id="KW-0413">Isomerase</keyword>
<evidence type="ECO:0000259" key="11">
    <source>
        <dbReference type="Pfam" id="PF00849"/>
    </source>
</evidence>
<reference evidence="12 13" key="1">
    <citation type="journal article" date="2013" name="Nature">
        <title>Insights into bilaterian evolution from three spiralian genomes.</title>
        <authorList>
            <person name="Simakov O."/>
            <person name="Marletaz F."/>
            <person name="Cho S.J."/>
            <person name="Edsinger-Gonzales E."/>
            <person name="Havlak P."/>
            <person name="Hellsten U."/>
            <person name="Kuo D.H."/>
            <person name="Larsson T."/>
            <person name="Lv J."/>
            <person name="Arendt D."/>
            <person name="Savage R."/>
            <person name="Osoegawa K."/>
            <person name="de Jong P."/>
            <person name="Grimwood J."/>
            <person name="Chapman J.A."/>
            <person name="Shapiro H."/>
            <person name="Aerts A."/>
            <person name="Otillar R.P."/>
            <person name="Terry A.Y."/>
            <person name="Boore J.L."/>
            <person name="Grigoriev I.V."/>
            <person name="Lindberg D.R."/>
            <person name="Seaver E.C."/>
            <person name="Weisblat D.A."/>
            <person name="Putnam N.H."/>
            <person name="Rokhsar D.S."/>
        </authorList>
    </citation>
    <scope>NUCLEOTIDE SEQUENCE [LARGE SCALE GENOMIC DNA]</scope>
</reference>
<sequence length="349" mass="39786">MIYVKYIWHLHLSICTNNVTPPGDSQKQKNIICIILLHFVISDKEKETNKVKSRFDGPVDSKGFRILKYQTQDLTKEPEGIVVDILKKNIIYNEGDIIAINKPYGLPSHGGPGVKFSVGGLLHQLAESLNDRDNSLQTLHLIHRLDKETTGVMLLAKRAAVAEELREYFVKRKVVKKYWVITKGIPDPLEGVIKIPITEGSLPNGIHRMILKPEYNKKYWEVMKKRNVEEAQDAITQYKVFKHHQSAALIECQPISGIKHQIRCHLGFGLNTPILGDHKYSHFSKLAPQRLPPDMLTSLGIRASKVRHVPMHLHAKSIVIPEFQNGQNLMVSAKLPKHFLINLRRLKLN</sequence>
<feature type="domain" description="Pseudouridine synthase RsuA/RluA-like" evidence="11">
    <location>
        <begin position="96"/>
        <end position="266"/>
    </location>
</feature>
<evidence type="ECO:0000256" key="2">
    <source>
        <dbReference type="ARBA" id="ARBA00001896"/>
    </source>
</evidence>
<name>V4AUI7_LOTGI</name>
<evidence type="ECO:0000256" key="3">
    <source>
        <dbReference type="ARBA" id="ARBA00004173"/>
    </source>
</evidence>
<keyword evidence="5" id="KW-0809">Transit peptide</keyword>
<evidence type="ECO:0000256" key="5">
    <source>
        <dbReference type="ARBA" id="ARBA00022946"/>
    </source>
</evidence>
<comment type="similarity">
    <text evidence="4">Belongs to the pseudouridine synthase RluA family.</text>
</comment>
<dbReference type="GO" id="GO:0009982">
    <property type="term" value="F:pseudouridine synthase activity"/>
    <property type="evidence" value="ECO:0007669"/>
    <property type="project" value="InterPro"/>
</dbReference>
<dbReference type="GeneID" id="20234279"/>
<keyword evidence="6" id="KW-0496">Mitochondrion</keyword>
<dbReference type="InterPro" id="IPR006224">
    <property type="entry name" value="PsdUridine_synth_RluA-like_CS"/>
</dbReference>
<dbReference type="KEGG" id="lgi:LOTGIDRAFT_140139"/>
<dbReference type="RefSeq" id="XP_009048339.1">
    <property type="nucleotide sequence ID" value="XM_009050091.1"/>
</dbReference>
<dbReference type="OMA" id="AKKYWAI"/>
<evidence type="ECO:0000256" key="8">
    <source>
        <dbReference type="ARBA" id="ARBA00036943"/>
    </source>
</evidence>
<dbReference type="AlphaFoldDB" id="V4AUI7"/>
<comment type="catalytic activity">
    <reaction evidence="1">
        <text>a uridine in mRNA = a pseudouridine in mRNA</text>
        <dbReference type="Rhea" id="RHEA:56644"/>
        <dbReference type="Rhea" id="RHEA-COMP:14658"/>
        <dbReference type="Rhea" id="RHEA-COMP:14659"/>
        <dbReference type="ChEBI" id="CHEBI:65314"/>
        <dbReference type="ChEBI" id="CHEBI:65315"/>
    </reaction>
</comment>